<evidence type="ECO:0000256" key="4">
    <source>
        <dbReference type="ARBA" id="ARBA00022771"/>
    </source>
</evidence>
<keyword evidence="5" id="KW-0862">Zinc</keyword>
<accession>A0A914YG81</accession>
<evidence type="ECO:0000256" key="5">
    <source>
        <dbReference type="ARBA" id="ARBA00022833"/>
    </source>
</evidence>
<dbReference type="GO" id="GO:0005634">
    <property type="term" value="C:nucleus"/>
    <property type="evidence" value="ECO:0007669"/>
    <property type="project" value="UniProtKB-SubCell"/>
</dbReference>
<comment type="subcellular location">
    <subcellularLocation>
        <location evidence="1">Nucleus</location>
    </subcellularLocation>
</comment>
<dbReference type="GO" id="GO:0008270">
    <property type="term" value="F:zinc ion binding"/>
    <property type="evidence" value="ECO:0007669"/>
    <property type="project" value="UniProtKB-KW"/>
</dbReference>
<evidence type="ECO:0000256" key="3">
    <source>
        <dbReference type="ARBA" id="ARBA00022737"/>
    </source>
</evidence>
<sequence>MPLKSQILAEMEVEYQKLRFLENLLYTSPTGYLSNCTPSLQSSLSISLPSIPQPLPQYPLPPSITPTSSNIPSSTTSTPLLMTESNEVKKVKKSISPLVIPGPSSSSSLSDRPHQCNECGKRFKFKSNLFEHKSLHSSEQAYQYVCPFCSKSCRLKGNLKKHLQIHMGTADQLEKFWKVRFSRSSGRPRKVVVSPVQSFPVASESLKQSFLKDLLLDVTN</sequence>
<evidence type="ECO:0000256" key="7">
    <source>
        <dbReference type="ARBA" id="ARBA00023163"/>
    </source>
</evidence>
<evidence type="ECO:0000313" key="12">
    <source>
        <dbReference type="WBParaSite" id="PSU_v2.g19307.t1"/>
    </source>
</evidence>
<evidence type="ECO:0000256" key="8">
    <source>
        <dbReference type="ARBA" id="ARBA00023242"/>
    </source>
</evidence>
<keyword evidence="3" id="KW-0677">Repeat</keyword>
<protein>
    <submittedName>
        <fullName evidence="12">C2H2-type domain-containing protein</fullName>
    </submittedName>
</protein>
<dbReference type="PANTHER" id="PTHR24394:SF29">
    <property type="entry name" value="MYONEURIN"/>
    <property type="match status" value="1"/>
</dbReference>
<dbReference type="SMART" id="SM00355">
    <property type="entry name" value="ZnF_C2H2"/>
    <property type="match status" value="2"/>
</dbReference>
<dbReference type="Pfam" id="PF00096">
    <property type="entry name" value="zf-C2H2"/>
    <property type="match status" value="2"/>
</dbReference>
<dbReference type="InterPro" id="IPR036236">
    <property type="entry name" value="Znf_C2H2_sf"/>
</dbReference>
<proteinExistence type="predicted"/>
<evidence type="ECO:0000256" key="1">
    <source>
        <dbReference type="ARBA" id="ARBA00004123"/>
    </source>
</evidence>
<dbReference type="FunFam" id="3.30.160.60:FF:000012">
    <property type="entry name" value="RB-associated KRAB zinc finger protein-like"/>
    <property type="match status" value="1"/>
</dbReference>
<feature type="domain" description="C2H2-type" evidence="10">
    <location>
        <begin position="144"/>
        <end position="171"/>
    </location>
</feature>
<keyword evidence="8" id="KW-0539">Nucleus</keyword>
<reference evidence="12" key="1">
    <citation type="submission" date="2022-11" db="UniProtKB">
        <authorList>
            <consortium name="WormBaseParasite"/>
        </authorList>
    </citation>
    <scope>IDENTIFICATION</scope>
</reference>
<name>A0A914YG81_9BILA</name>
<evidence type="ECO:0000256" key="9">
    <source>
        <dbReference type="PROSITE-ProRule" id="PRU00042"/>
    </source>
</evidence>
<keyword evidence="4 9" id="KW-0863">Zinc-finger</keyword>
<dbReference type="PANTHER" id="PTHR24394">
    <property type="entry name" value="ZINC FINGER PROTEIN"/>
    <property type="match status" value="1"/>
</dbReference>
<keyword evidence="7" id="KW-0804">Transcription</keyword>
<dbReference type="Proteomes" id="UP000887577">
    <property type="component" value="Unplaced"/>
</dbReference>
<dbReference type="GO" id="GO:0000981">
    <property type="term" value="F:DNA-binding transcription factor activity, RNA polymerase II-specific"/>
    <property type="evidence" value="ECO:0007669"/>
    <property type="project" value="TreeGrafter"/>
</dbReference>
<feature type="domain" description="C2H2-type" evidence="10">
    <location>
        <begin position="114"/>
        <end position="141"/>
    </location>
</feature>
<dbReference type="PROSITE" id="PS00028">
    <property type="entry name" value="ZINC_FINGER_C2H2_1"/>
    <property type="match status" value="2"/>
</dbReference>
<evidence type="ECO:0000313" key="11">
    <source>
        <dbReference type="Proteomes" id="UP000887577"/>
    </source>
</evidence>
<organism evidence="11 12">
    <name type="scientific">Panagrolaimus superbus</name>
    <dbReference type="NCBI Taxonomy" id="310955"/>
    <lineage>
        <taxon>Eukaryota</taxon>
        <taxon>Metazoa</taxon>
        <taxon>Ecdysozoa</taxon>
        <taxon>Nematoda</taxon>
        <taxon>Chromadorea</taxon>
        <taxon>Rhabditida</taxon>
        <taxon>Tylenchina</taxon>
        <taxon>Panagrolaimomorpha</taxon>
        <taxon>Panagrolaimoidea</taxon>
        <taxon>Panagrolaimidae</taxon>
        <taxon>Panagrolaimus</taxon>
    </lineage>
</organism>
<keyword evidence="2" id="KW-0479">Metal-binding</keyword>
<dbReference type="AlphaFoldDB" id="A0A914YG81"/>
<evidence type="ECO:0000256" key="2">
    <source>
        <dbReference type="ARBA" id="ARBA00022723"/>
    </source>
</evidence>
<keyword evidence="11" id="KW-1185">Reference proteome</keyword>
<dbReference type="PROSITE" id="PS50157">
    <property type="entry name" value="ZINC_FINGER_C2H2_2"/>
    <property type="match status" value="2"/>
</dbReference>
<dbReference type="SUPFAM" id="SSF57667">
    <property type="entry name" value="beta-beta-alpha zinc fingers"/>
    <property type="match status" value="1"/>
</dbReference>
<keyword evidence="6" id="KW-0805">Transcription regulation</keyword>
<evidence type="ECO:0000256" key="6">
    <source>
        <dbReference type="ARBA" id="ARBA00023015"/>
    </source>
</evidence>
<evidence type="ECO:0000259" key="10">
    <source>
        <dbReference type="PROSITE" id="PS50157"/>
    </source>
</evidence>
<dbReference type="Gene3D" id="3.30.160.60">
    <property type="entry name" value="Classic Zinc Finger"/>
    <property type="match status" value="2"/>
</dbReference>
<dbReference type="WBParaSite" id="PSU_v2.g19307.t1">
    <property type="protein sequence ID" value="PSU_v2.g19307.t1"/>
    <property type="gene ID" value="PSU_v2.g19307"/>
</dbReference>
<dbReference type="InterPro" id="IPR013087">
    <property type="entry name" value="Znf_C2H2_type"/>
</dbReference>